<sequence length="69" mass="8027">MRFRDYDPGRDKEAVHRIYREIGWIEKRKEEEAMDLFLESSCAMVAEVNGEAESLVATVSGSIRYLKED</sequence>
<dbReference type="EMBL" id="BARV01020785">
    <property type="protein sequence ID" value="GAI30971.1"/>
    <property type="molecule type" value="Genomic_DNA"/>
</dbReference>
<reference evidence="1" key="1">
    <citation type="journal article" date="2014" name="Front. Microbiol.">
        <title>High frequency of phylogenetically diverse reductive dehalogenase-homologous genes in deep subseafloor sedimentary metagenomes.</title>
        <authorList>
            <person name="Kawai M."/>
            <person name="Futagami T."/>
            <person name="Toyoda A."/>
            <person name="Takaki Y."/>
            <person name="Nishi S."/>
            <person name="Hori S."/>
            <person name="Arai W."/>
            <person name="Tsubouchi T."/>
            <person name="Morono Y."/>
            <person name="Uchiyama I."/>
            <person name="Ito T."/>
            <person name="Fujiyama A."/>
            <person name="Inagaki F."/>
            <person name="Takami H."/>
        </authorList>
    </citation>
    <scope>NUCLEOTIDE SEQUENCE</scope>
    <source>
        <strain evidence="1">Expedition CK06-06</strain>
    </source>
</reference>
<evidence type="ECO:0000313" key="1">
    <source>
        <dbReference type="EMBL" id="GAI30971.1"/>
    </source>
</evidence>
<proteinExistence type="predicted"/>
<comment type="caution">
    <text evidence="1">The sequence shown here is derived from an EMBL/GenBank/DDBJ whole genome shotgun (WGS) entry which is preliminary data.</text>
</comment>
<gene>
    <name evidence="1" type="ORF">S06H3_34600</name>
</gene>
<protein>
    <submittedName>
        <fullName evidence="1">Uncharacterized protein</fullName>
    </submittedName>
</protein>
<name>X1NLA4_9ZZZZ</name>
<organism evidence="1">
    <name type="scientific">marine sediment metagenome</name>
    <dbReference type="NCBI Taxonomy" id="412755"/>
    <lineage>
        <taxon>unclassified sequences</taxon>
        <taxon>metagenomes</taxon>
        <taxon>ecological metagenomes</taxon>
    </lineage>
</organism>
<accession>X1NLA4</accession>
<dbReference type="AlphaFoldDB" id="X1NLA4"/>
<feature type="non-terminal residue" evidence="1">
    <location>
        <position position="69"/>
    </location>
</feature>